<dbReference type="GO" id="GO:0051213">
    <property type="term" value="F:dioxygenase activity"/>
    <property type="evidence" value="ECO:0007669"/>
    <property type="project" value="UniProtKB-ARBA"/>
</dbReference>
<dbReference type="PANTHER" id="PTHR10209:SF859">
    <property type="entry name" value="OS03G0690500 PROTEIN"/>
    <property type="match status" value="1"/>
</dbReference>
<keyword evidence="4 5" id="KW-0408">Iron</keyword>
<name>A0A9Q0KF81_9MAGN</name>
<sequence>MVAVSSAGEVSGWNTYDRTKELKEFDETKAGVKGLVDSGVVKVPRIFYNTPDVHLHLHETDQSIQNHSHEQIPLSFPIIDLKEFIIDKKDSSLRKEVVDQIRKASETWGFFQVLNHGISISVLEEMLQGVRRFFEQDMDLKKPLYSRDVNRRIVYNCNFTLYNNPSANWRDTLYCFMSPPPPHSDELPSVCRDILMEYKKQVIRLGNALFELLSESLGLSNKHLTDMGCADGLSLLCHYYPACPEPELTIGASKHTDGDFLTVLLQDQIGGLQVLHQNQWVDVPPTPGALIVNIGDLLQLISNGRFKSVEHRVLANKIGPRVSTACFFTTGYRPSTRIYGPIKELLSEHNPPIYRETTVKEFTACVHKKGLNGISVLEHFML</sequence>
<dbReference type="InterPro" id="IPR027443">
    <property type="entry name" value="IPNS-like_sf"/>
</dbReference>
<accession>A0A9Q0KF81</accession>
<evidence type="ECO:0000259" key="6">
    <source>
        <dbReference type="PROSITE" id="PS51471"/>
    </source>
</evidence>
<organism evidence="7 8">
    <name type="scientific">Protea cynaroides</name>
    <dbReference type="NCBI Taxonomy" id="273540"/>
    <lineage>
        <taxon>Eukaryota</taxon>
        <taxon>Viridiplantae</taxon>
        <taxon>Streptophyta</taxon>
        <taxon>Embryophyta</taxon>
        <taxon>Tracheophyta</taxon>
        <taxon>Spermatophyta</taxon>
        <taxon>Magnoliopsida</taxon>
        <taxon>Proteales</taxon>
        <taxon>Proteaceae</taxon>
        <taxon>Protea</taxon>
    </lineage>
</organism>
<dbReference type="Proteomes" id="UP001141806">
    <property type="component" value="Unassembled WGS sequence"/>
</dbReference>
<dbReference type="Pfam" id="PF14226">
    <property type="entry name" value="DIOX_N"/>
    <property type="match status" value="1"/>
</dbReference>
<dbReference type="EMBL" id="JAMYWD010000006">
    <property type="protein sequence ID" value="KAJ4969397.1"/>
    <property type="molecule type" value="Genomic_DNA"/>
</dbReference>
<evidence type="ECO:0000256" key="2">
    <source>
        <dbReference type="ARBA" id="ARBA00022723"/>
    </source>
</evidence>
<dbReference type="PANTHER" id="PTHR10209">
    <property type="entry name" value="OXIDOREDUCTASE, 2OG-FE II OXYGENASE FAMILY PROTEIN"/>
    <property type="match status" value="1"/>
</dbReference>
<dbReference type="FunFam" id="2.60.120.330:FF:000005">
    <property type="entry name" value="1-aminocyclopropane-1-carboxylate oxidase homolog 1"/>
    <property type="match status" value="1"/>
</dbReference>
<reference evidence="7" key="1">
    <citation type="journal article" date="2023" name="Plant J.">
        <title>The genome of the king protea, Protea cynaroides.</title>
        <authorList>
            <person name="Chang J."/>
            <person name="Duong T.A."/>
            <person name="Schoeman C."/>
            <person name="Ma X."/>
            <person name="Roodt D."/>
            <person name="Barker N."/>
            <person name="Li Z."/>
            <person name="Van de Peer Y."/>
            <person name="Mizrachi E."/>
        </authorList>
    </citation>
    <scope>NUCLEOTIDE SEQUENCE</scope>
    <source>
        <tissue evidence="7">Young leaves</tissue>
    </source>
</reference>
<protein>
    <recommendedName>
        <fullName evidence="6">Fe2OG dioxygenase domain-containing protein</fullName>
    </recommendedName>
</protein>
<dbReference type="AlphaFoldDB" id="A0A9Q0KF81"/>
<feature type="domain" description="Fe2OG dioxygenase" evidence="6">
    <location>
        <begin position="231"/>
        <end position="331"/>
    </location>
</feature>
<dbReference type="OrthoDB" id="288590at2759"/>
<dbReference type="InterPro" id="IPR005123">
    <property type="entry name" value="Oxoglu/Fe-dep_dioxygenase_dom"/>
</dbReference>
<dbReference type="PROSITE" id="PS51471">
    <property type="entry name" value="FE2OG_OXY"/>
    <property type="match status" value="1"/>
</dbReference>
<keyword evidence="8" id="KW-1185">Reference proteome</keyword>
<keyword evidence="2 5" id="KW-0479">Metal-binding</keyword>
<comment type="caution">
    <text evidence="7">The sequence shown here is derived from an EMBL/GenBank/DDBJ whole genome shotgun (WGS) entry which is preliminary data.</text>
</comment>
<evidence type="ECO:0000256" key="1">
    <source>
        <dbReference type="ARBA" id="ARBA00008056"/>
    </source>
</evidence>
<evidence type="ECO:0000313" key="7">
    <source>
        <dbReference type="EMBL" id="KAJ4969397.1"/>
    </source>
</evidence>
<dbReference type="InterPro" id="IPR026992">
    <property type="entry name" value="DIOX_N"/>
</dbReference>
<dbReference type="SUPFAM" id="SSF51197">
    <property type="entry name" value="Clavaminate synthase-like"/>
    <property type="match status" value="1"/>
</dbReference>
<dbReference type="Pfam" id="PF03171">
    <property type="entry name" value="2OG-FeII_Oxy"/>
    <property type="match status" value="1"/>
</dbReference>
<evidence type="ECO:0000256" key="4">
    <source>
        <dbReference type="ARBA" id="ARBA00023004"/>
    </source>
</evidence>
<gene>
    <name evidence="7" type="ORF">NE237_016098</name>
</gene>
<dbReference type="InterPro" id="IPR044861">
    <property type="entry name" value="IPNS-like_FE2OG_OXY"/>
</dbReference>
<keyword evidence="3 5" id="KW-0560">Oxidoreductase</keyword>
<dbReference type="Gene3D" id="2.60.120.330">
    <property type="entry name" value="B-lactam Antibiotic, Isopenicillin N Synthase, Chain"/>
    <property type="match status" value="1"/>
</dbReference>
<evidence type="ECO:0000256" key="5">
    <source>
        <dbReference type="RuleBase" id="RU003682"/>
    </source>
</evidence>
<comment type="similarity">
    <text evidence="1 5">Belongs to the iron/ascorbate-dependent oxidoreductase family.</text>
</comment>
<evidence type="ECO:0000313" key="8">
    <source>
        <dbReference type="Proteomes" id="UP001141806"/>
    </source>
</evidence>
<dbReference type="GO" id="GO:0046872">
    <property type="term" value="F:metal ion binding"/>
    <property type="evidence" value="ECO:0007669"/>
    <property type="project" value="UniProtKB-KW"/>
</dbReference>
<evidence type="ECO:0000256" key="3">
    <source>
        <dbReference type="ARBA" id="ARBA00023002"/>
    </source>
</evidence>
<proteinExistence type="inferred from homology"/>